<proteinExistence type="predicted"/>
<protein>
    <recommendedName>
        <fullName evidence="3">SWIM-type domain-containing protein</fullName>
    </recommendedName>
</protein>
<reference evidence="4 5" key="1">
    <citation type="journal article" date="2024" name="Nat. Commun.">
        <title>Phylogenomics reveals the evolutionary origins of lichenization in chlorophyte algae.</title>
        <authorList>
            <person name="Puginier C."/>
            <person name="Libourel C."/>
            <person name="Otte J."/>
            <person name="Skaloud P."/>
            <person name="Haon M."/>
            <person name="Grisel S."/>
            <person name="Petersen M."/>
            <person name="Berrin J.G."/>
            <person name="Delaux P.M."/>
            <person name="Dal Grande F."/>
            <person name="Keller J."/>
        </authorList>
    </citation>
    <scope>NUCLEOTIDE SEQUENCE [LARGE SCALE GENOMIC DNA]</scope>
    <source>
        <strain evidence="4 5">SAG 2145</strain>
    </source>
</reference>
<evidence type="ECO:0000256" key="1">
    <source>
        <dbReference type="PROSITE-ProRule" id="PRU00325"/>
    </source>
</evidence>
<dbReference type="PROSITE" id="PS50966">
    <property type="entry name" value="ZF_SWIM"/>
    <property type="match status" value="1"/>
</dbReference>
<name>A0AAW1RK96_9CHLO</name>
<gene>
    <name evidence="4" type="ORF">WJX74_003212</name>
</gene>
<feature type="domain" description="SWIM-type" evidence="3">
    <location>
        <begin position="186"/>
        <end position="220"/>
    </location>
</feature>
<evidence type="ECO:0000256" key="2">
    <source>
        <dbReference type="SAM" id="MobiDB-lite"/>
    </source>
</evidence>
<keyword evidence="1" id="KW-0479">Metal-binding</keyword>
<organism evidence="4 5">
    <name type="scientific">Apatococcus lobatus</name>
    <dbReference type="NCBI Taxonomy" id="904363"/>
    <lineage>
        <taxon>Eukaryota</taxon>
        <taxon>Viridiplantae</taxon>
        <taxon>Chlorophyta</taxon>
        <taxon>core chlorophytes</taxon>
        <taxon>Trebouxiophyceae</taxon>
        <taxon>Chlorellales</taxon>
        <taxon>Chlorellaceae</taxon>
        <taxon>Apatococcus</taxon>
    </lineage>
</organism>
<sequence length="271" mass="30093">MSSKRKLDAEEEPAVLSEYEQQRAALIERNRARLAALGLPDLVASIDKDLKPKAKKPKKTSKAAEAPSRHSRRLHDEEPEVDGEADEHVQFAMFIIDGECPKCGKVVTKGHRNHWQGCSGTGEQRQQARDDATEDDQEPSISQPDRRAKSGRSLQERLSELEMGGLVELTDEHAKFVVLGSTGRHYTVTLSTGKGSCQCVDFRIRKHACKHQRLIYDQLGEPPGSNNWHQAVEAQMQTMAVKQTKQTAADDGSTLQSTEAPQMDPIAAKFL</sequence>
<dbReference type="InterPro" id="IPR007527">
    <property type="entry name" value="Znf_SWIM"/>
</dbReference>
<feature type="region of interest" description="Disordered" evidence="2">
    <location>
        <begin position="113"/>
        <end position="153"/>
    </location>
</feature>
<keyword evidence="5" id="KW-1185">Reference proteome</keyword>
<dbReference type="AlphaFoldDB" id="A0AAW1RK96"/>
<dbReference type="GO" id="GO:0008270">
    <property type="term" value="F:zinc ion binding"/>
    <property type="evidence" value="ECO:0007669"/>
    <property type="project" value="UniProtKB-KW"/>
</dbReference>
<feature type="compositionally biased region" description="Basic and acidic residues" evidence="2">
    <location>
        <begin position="144"/>
        <end position="153"/>
    </location>
</feature>
<keyword evidence="1" id="KW-0862">Zinc</keyword>
<keyword evidence="1" id="KW-0863">Zinc-finger</keyword>
<evidence type="ECO:0000313" key="4">
    <source>
        <dbReference type="EMBL" id="KAK9833702.1"/>
    </source>
</evidence>
<evidence type="ECO:0000259" key="3">
    <source>
        <dbReference type="PROSITE" id="PS50966"/>
    </source>
</evidence>
<dbReference type="Proteomes" id="UP001438707">
    <property type="component" value="Unassembled WGS sequence"/>
</dbReference>
<comment type="caution">
    <text evidence="4">The sequence shown here is derived from an EMBL/GenBank/DDBJ whole genome shotgun (WGS) entry which is preliminary data.</text>
</comment>
<feature type="region of interest" description="Disordered" evidence="2">
    <location>
        <begin position="45"/>
        <end position="84"/>
    </location>
</feature>
<evidence type="ECO:0000313" key="5">
    <source>
        <dbReference type="Proteomes" id="UP001438707"/>
    </source>
</evidence>
<accession>A0AAW1RK96</accession>
<dbReference type="EMBL" id="JALJOS010000010">
    <property type="protein sequence ID" value="KAK9833702.1"/>
    <property type="molecule type" value="Genomic_DNA"/>
</dbReference>
<feature type="compositionally biased region" description="Polar residues" evidence="2">
    <location>
        <begin position="116"/>
        <end position="125"/>
    </location>
</feature>